<sequence length="246" mass="27248">MKEIELSPYSAADSSTNAGSHQFPIPLLGSTPTLLVSVPTNTFCAYQATLGNPEENIYHPYLSKLDWDLANWANRRNPGSNALLELLAIPGVVEKLDLSYSSSCEMNKIVNESLPDPATFLCEEVSVKGAKSDVYLPPEKHYKDKTMSKRVYHDTNTATFWWNAQSPVLNLKSSCFELLHSCLREMRDGSGGVDFAQKNIRFMKSREQAAEAALVRLPSRLTQRPTSGDSIGRGAMSTREAARSTR</sequence>
<organism evidence="2 3">
    <name type="scientific">Pterulicium gracile</name>
    <dbReference type="NCBI Taxonomy" id="1884261"/>
    <lineage>
        <taxon>Eukaryota</taxon>
        <taxon>Fungi</taxon>
        <taxon>Dikarya</taxon>
        <taxon>Basidiomycota</taxon>
        <taxon>Agaricomycotina</taxon>
        <taxon>Agaricomycetes</taxon>
        <taxon>Agaricomycetidae</taxon>
        <taxon>Agaricales</taxon>
        <taxon>Pleurotineae</taxon>
        <taxon>Pterulaceae</taxon>
        <taxon>Pterulicium</taxon>
    </lineage>
</organism>
<reference evidence="2 3" key="1">
    <citation type="journal article" date="2019" name="Nat. Ecol. Evol.">
        <title>Megaphylogeny resolves global patterns of mushroom evolution.</title>
        <authorList>
            <person name="Varga T."/>
            <person name="Krizsan K."/>
            <person name="Foldi C."/>
            <person name="Dima B."/>
            <person name="Sanchez-Garcia M."/>
            <person name="Sanchez-Ramirez S."/>
            <person name="Szollosi G.J."/>
            <person name="Szarkandi J.G."/>
            <person name="Papp V."/>
            <person name="Albert L."/>
            <person name="Andreopoulos W."/>
            <person name="Angelini C."/>
            <person name="Antonin V."/>
            <person name="Barry K.W."/>
            <person name="Bougher N.L."/>
            <person name="Buchanan P."/>
            <person name="Buyck B."/>
            <person name="Bense V."/>
            <person name="Catcheside P."/>
            <person name="Chovatia M."/>
            <person name="Cooper J."/>
            <person name="Damon W."/>
            <person name="Desjardin D."/>
            <person name="Finy P."/>
            <person name="Geml J."/>
            <person name="Haridas S."/>
            <person name="Hughes K."/>
            <person name="Justo A."/>
            <person name="Karasinski D."/>
            <person name="Kautmanova I."/>
            <person name="Kiss B."/>
            <person name="Kocsube S."/>
            <person name="Kotiranta H."/>
            <person name="LaButti K.M."/>
            <person name="Lechner B.E."/>
            <person name="Liimatainen K."/>
            <person name="Lipzen A."/>
            <person name="Lukacs Z."/>
            <person name="Mihaltcheva S."/>
            <person name="Morgado L.N."/>
            <person name="Niskanen T."/>
            <person name="Noordeloos M.E."/>
            <person name="Ohm R.A."/>
            <person name="Ortiz-Santana B."/>
            <person name="Ovrebo C."/>
            <person name="Racz N."/>
            <person name="Riley R."/>
            <person name="Savchenko A."/>
            <person name="Shiryaev A."/>
            <person name="Soop K."/>
            <person name="Spirin V."/>
            <person name="Szebenyi C."/>
            <person name="Tomsovsky M."/>
            <person name="Tulloss R.E."/>
            <person name="Uehling J."/>
            <person name="Grigoriev I.V."/>
            <person name="Vagvolgyi C."/>
            <person name="Papp T."/>
            <person name="Martin F.M."/>
            <person name="Miettinen O."/>
            <person name="Hibbett D.S."/>
            <person name="Nagy L.G."/>
        </authorList>
    </citation>
    <scope>NUCLEOTIDE SEQUENCE [LARGE SCALE GENOMIC DNA]</scope>
    <source>
        <strain evidence="2 3">CBS 309.79</strain>
    </source>
</reference>
<name>A0A5C3Q0C7_9AGAR</name>
<gene>
    <name evidence="2" type="ORF">BDV98DRAFT_587226</name>
</gene>
<evidence type="ECO:0000313" key="2">
    <source>
        <dbReference type="EMBL" id="TFK95251.1"/>
    </source>
</evidence>
<protein>
    <submittedName>
        <fullName evidence="2">Uncharacterized protein</fullName>
    </submittedName>
</protein>
<proteinExistence type="predicted"/>
<dbReference type="AlphaFoldDB" id="A0A5C3Q0C7"/>
<dbReference type="EMBL" id="ML178899">
    <property type="protein sequence ID" value="TFK95251.1"/>
    <property type="molecule type" value="Genomic_DNA"/>
</dbReference>
<evidence type="ECO:0000256" key="1">
    <source>
        <dbReference type="SAM" id="MobiDB-lite"/>
    </source>
</evidence>
<accession>A0A5C3Q0C7</accession>
<evidence type="ECO:0000313" key="3">
    <source>
        <dbReference type="Proteomes" id="UP000305067"/>
    </source>
</evidence>
<keyword evidence="3" id="KW-1185">Reference proteome</keyword>
<feature type="region of interest" description="Disordered" evidence="1">
    <location>
        <begin position="219"/>
        <end position="246"/>
    </location>
</feature>
<feature type="compositionally biased region" description="Polar residues" evidence="1">
    <location>
        <begin position="220"/>
        <end position="229"/>
    </location>
</feature>
<dbReference type="Proteomes" id="UP000305067">
    <property type="component" value="Unassembled WGS sequence"/>
</dbReference>
<dbReference type="OrthoDB" id="2418900at2759"/>